<name>A0AAV1FCB0_XYRNO</name>
<dbReference type="EMBL" id="OY660869">
    <property type="protein sequence ID" value="CAJ1058670.1"/>
    <property type="molecule type" value="Genomic_DNA"/>
</dbReference>
<gene>
    <name evidence="1" type="ORF">XNOV1_A032150</name>
</gene>
<accession>A0AAV1FCB0</accession>
<evidence type="ECO:0000313" key="1">
    <source>
        <dbReference type="EMBL" id="CAJ1058670.1"/>
    </source>
</evidence>
<dbReference type="Proteomes" id="UP001178508">
    <property type="component" value="Chromosome 6"/>
</dbReference>
<dbReference type="AlphaFoldDB" id="A0AAV1FCB0"/>
<organism evidence="1 2">
    <name type="scientific">Xyrichtys novacula</name>
    <name type="common">Pearly razorfish</name>
    <name type="synonym">Hemipteronotus novacula</name>
    <dbReference type="NCBI Taxonomy" id="13765"/>
    <lineage>
        <taxon>Eukaryota</taxon>
        <taxon>Metazoa</taxon>
        <taxon>Chordata</taxon>
        <taxon>Craniata</taxon>
        <taxon>Vertebrata</taxon>
        <taxon>Euteleostomi</taxon>
        <taxon>Actinopterygii</taxon>
        <taxon>Neopterygii</taxon>
        <taxon>Teleostei</taxon>
        <taxon>Neoteleostei</taxon>
        <taxon>Acanthomorphata</taxon>
        <taxon>Eupercaria</taxon>
        <taxon>Labriformes</taxon>
        <taxon>Labridae</taxon>
        <taxon>Xyrichtys</taxon>
    </lineage>
</organism>
<proteinExistence type="predicted"/>
<reference evidence="1" key="1">
    <citation type="submission" date="2023-08" db="EMBL/GenBank/DDBJ databases">
        <authorList>
            <person name="Alioto T."/>
            <person name="Alioto T."/>
            <person name="Gomez Garrido J."/>
        </authorList>
    </citation>
    <scope>NUCLEOTIDE SEQUENCE</scope>
</reference>
<sequence length="200" mass="23216">MEGKIDNLAMEEENLANRDEEVETWLKGWAAEVTHALCTCLDQQKDQMQKHTELRVLVQEKQHKSLWSSSGTAGELEYNEIRKVLKEKVIPFQTPYMSMLIHWSKGFKHMPAHRRYSGGLRPVHSPVEEPVCQGGTQQPGVWLNKLLGWQQVADPHMRRLAAVRRAKEKLQEFQKERAERIRVRTQSSSINMAFNTQTLK</sequence>
<keyword evidence="2" id="KW-1185">Reference proteome</keyword>
<evidence type="ECO:0000313" key="2">
    <source>
        <dbReference type="Proteomes" id="UP001178508"/>
    </source>
</evidence>
<protein>
    <submittedName>
        <fullName evidence="1">Uncharacterized protein</fullName>
    </submittedName>
</protein>